<keyword evidence="2" id="KW-1185">Reference proteome</keyword>
<name>A0AAD6UK40_9AGAR</name>
<accession>A0AAD6UK40</accession>
<evidence type="ECO:0000313" key="2">
    <source>
        <dbReference type="Proteomes" id="UP001219525"/>
    </source>
</evidence>
<gene>
    <name evidence="1" type="ORF">GGX14DRAFT_610408</name>
</gene>
<dbReference type="EMBL" id="JARJCW010000183">
    <property type="protein sequence ID" value="KAJ7189298.1"/>
    <property type="molecule type" value="Genomic_DNA"/>
</dbReference>
<evidence type="ECO:0000313" key="1">
    <source>
        <dbReference type="EMBL" id="KAJ7189298.1"/>
    </source>
</evidence>
<proteinExistence type="predicted"/>
<comment type="caution">
    <text evidence="1">The sequence shown here is derived from an EMBL/GenBank/DDBJ whole genome shotgun (WGS) entry which is preliminary data.</text>
</comment>
<sequence length="449" mass="48273">MCIVFLRQLRQPVSGVIHQGYLGLPSTSLLTSSRSILSTHIVFGDFQQEQCNIEYVDDVPGVKDSSEEDAGPVVMQNYNWLAFNERGFIYCARLGERSHFGEDGGSCGQNEPSPREHRRKLGSRVCVDISPPKPPASCTPHPPALALASGASQEVGVPRLRRYCATDAAPARARLLPLPALTRARVATTPSILAIAAAQHALLGHDLSRVYFVFCTIVAVYSWDLSLVAVEAAGGHGQGLDGDYVDYACKADCAGSALHPGGRAECAHEVLRLHSRNQGYACGVTPRPWPAHSTAHIRGLHDATRVGSNPPVSTAVAHRARHAHAPYYKLHPPTHSLSLAYRCALLVCCSLPRYRTRADAPGAPPPSPLIGATRSVVGSGGWDDVALDRAGTTAMSTARCTFSRPMLVASRTPSRLKTCRLSPMPVVRCSLTRSRPREHRISVVLVVSG</sequence>
<protein>
    <submittedName>
        <fullName evidence="1">Uncharacterized protein</fullName>
    </submittedName>
</protein>
<reference evidence="1" key="1">
    <citation type="submission" date="2023-03" db="EMBL/GenBank/DDBJ databases">
        <title>Massive genome expansion in bonnet fungi (Mycena s.s.) driven by repeated elements and novel gene families across ecological guilds.</title>
        <authorList>
            <consortium name="Lawrence Berkeley National Laboratory"/>
            <person name="Harder C.B."/>
            <person name="Miyauchi S."/>
            <person name="Viragh M."/>
            <person name="Kuo A."/>
            <person name="Thoen E."/>
            <person name="Andreopoulos B."/>
            <person name="Lu D."/>
            <person name="Skrede I."/>
            <person name="Drula E."/>
            <person name="Henrissat B."/>
            <person name="Morin E."/>
            <person name="Kohler A."/>
            <person name="Barry K."/>
            <person name="LaButti K."/>
            <person name="Morin E."/>
            <person name="Salamov A."/>
            <person name="Lipzen A."/>
            <person name="Mereny Z."/>
            <person name="Hegedus B."/>
            <person name="Baldrian P."/>
            <person name="Stursova M."/>
            <person name="Weitz H."/>
            <person name="Taylor A."/>
            <person name="Grigoriev I.V."/>
            <person name="Nagy L.G."/>
            <person name="Martin F."/>
            <person name="Kauserud H."/>
        </authorList>
    </citation>
    <scope>NUCLEOTIDE SEQUENCE</scope>
    <source>
        <strain evidence="1">9144</strain>
    </source>
</reference>
<dbReference type="AlphaFoldDB" id="A0AAD6UK40"/>
<dbReference type="Proteomes" id="UP001219525">
    <property type="component" value="Unassembled WGS sequence"/>
</dbReference>
<organism evidence="1 2">
    <name type="scientific">Mycena pura</name>
    <dbReference type="NCBI Taxonomy" id="153505"/>
    <lineage>
        <taxon>Eukaryota</taxon>
        <taxon>Fungi</taxon>
        <taxon>Dikarya</taxon>
        <taxon>Basidiomycota</taxon>
        <taxon>Agaricomycotina</taxon>
        <taxon>Agaricomycetes</taxon>
        <taxon>Agaricomycetidae</taxon>
        <taxon>Agaricales</taxon>
        <taxon>Marasmiineae</taxon>
        <taxon>Mycenaceae</taxon>
        <taxon>Mycena</taxon>
    </lineage>
</organism>